<dbReference type="PIRSF" id="PIRSF016481">
    <property type="entry name" value="Pilus_assembly_PilP"/>
    <property type="match status" value="1"/>
</dbReference>
<proteinExistence type="predicted"/>
<reference evidence="1" key="2">
    <citation type="submission" date="2020-09" db="EMBL/GenBank/DDBJ databases">
        <authorList>
            <person name="Sun Q."/>
            <person name="Sedlacek I."/>
        </authorList>
    </citation>
    <scope>NUCLEOTIDE SEQUENCE</scope>
    <source>
        <strain evidence="1">CCM 7086</strain>
    </source>
</reference>
<protein>
    <submittedName>
        <fullName evidence="1">Type 4 fimbrial biogenesis protein PilP</fullName>
    </submittedName>
</protein>
<dbReference type="AlphaFoldDB" id="A0A8J2UPX5"/>
<dbReference type="Pfam" id="PF04351">
    <property type="entry name" value="PilP"/>
    <property type="match status" value="1"/>
</dbReference>
<reference evidence="1" key="1">
    <citation type="journal article" date="2014" name="Int. J. Syst. Evol. Microbiol.">
        <title>Complete genome sequence of Corynebacterium casei LMG S-19264T (=DSM 44701T), isolated from a smear-ripened cheese.</title>
        <authorList>
            <consortium name="US DOE Joint Genome Institute (JGI-PGF)"/>
            <person name="Walter F."/>
            <person name="Albersmeier A."/>
            <person name="Kalinowski J."/>
            <person name="Ruckert C."/>
        </authorList>
    </citation>
    <scope>NUCLEOTIDE SEQUENCE</scope>
    <source>
        <strain evidence="1">CCM 7086</strain>
    </source>
</reference>
<keyword evidence="2" id="KW-1185">Reference proteome</keyword>
<name>A0A8J2UPX5_9BURK</name>
<dbReference type="Gene3D" id="2.30.30.830">
    <property type="match status" value="1"/>
</dbReference>
<gene>
    <name evidence="1" type="primary">pilP</name>
    <name evidence="1" type="ORF">GCM10007205_23470</name>
</gene>
<comment type="caution">
    <text evidence="1">The sequence shown here is derived from an EMBL/GenBank/DDBJ whole genome shotgun (WGS) entry which is preliminary data.</text>
</comment>
<dbReference type="Proteomes" id="UP000620266">
    <property type="component" value="Unassembled WGS sequence"/>
</dbReference>
<sequence>MNAFPLRLTGTLVLLAVLSGCGGSDTAELRQWMDQTRAQSRVSIKPLSEPKKFTPFTYEANGREDPYSARKLETALAKAAKTGGIRPDLDRRREPLESYPLDTLHMVGTLQKPGLTYALLQVDKIIHQVKVGNYVGSNMGRVINITESEVQLVETVQDASGEWVEREAKLELQETQK</sequence>
<organism evidence="1 2">
    <name type="scientific">Oxalicibacterium flavum</name>
    <dbReference type="NCBI Taxonomy" id="179467"/>
    <lineage>
        <taxon>Bacteria</taxon>
        <taxon>Pseudomonadati</taxon>
        <taxon>Pseudomonadota</taxon>
        <taxon>Betaproteobacteria</taxon>
        <taxon>Burkholderiales</taxon>
        <taxon>Oxalobacteraceae</taxon>
        <taxon>Oxalicibacterium</taxon>
    </lineage>
</organism>
<dbReference type="InterPro" id="IPR007446">
    <property type="entry name" value="PilP"/>
</dbReference>
<accession>A0A8J2UPX5</accession>
<evidence type="ECO:0000313" key="1">
    <source>
        <dbReference type="EMBL" id="GGC13883.1"/>
    </source>
</evidence>
<evidence type="ECO:0000313" key="2">
    <source>
        <dbReference type="Proteomes" id="UP000620266"/>
    </source>
</evidence>
<dbReference type="EMBL" id="BMCG01000004">
    <property type="protein sequence ID" value="GGC13883.1"/>
    <property type="molecule type" value="Genomic_DNA"/>
</dbReference>
<dbReference type="PROSITE" id="PS51257">
    <property type="entry name" value="PROKAR_LIPOPROTEIN"/>
    <property type="match status" value="1"/>
</dbReference>